<sequence length="117" mass="13437">MLMAESSFDDLQLLSQEDLIVEVLRKILKTHAELIRRQEANRSFLKNLCSLSVETRVWWILFESSGAQRFTDILPVAGCSRAKLSDVLRELLKAGLVRMVENRYQAISPISLFELNI</sequence>
<accession>A0A6M3M228</accession>
<gene>
    <name evidence="2" type="ORF">MM171A00774_0010</name>
    <name evidence="3" type="ORF">MM171B00591_0001</name>
</gene>
<evidence type="ECO:0000313" key="2">
    <source>
        <dbReference type="EMBL" id="QJA99924.1"/>
    </source>
</evidence>
<name>A0A6M3M228_9ZZZZ</name>
<dbReference type="Pfam" id="PF01978">
    <property type="entry name" value="TrmB"/>
    <property type="match status" value="1"/>
</dbReference>
<dbReference type="AlphaFoldDB" id="A0A6M3M228"/>
<dbReference type="Gene3D" id="1.10.10.10">
    <property type="entry name" value="Winged helix-like DNA-binding domain superfamily/Winged helix DNA-binding domain"/>
    <property type="match status" value="1"/>
</dbReference>
<dbReference type="EMBL" id="MT143855">
    <property type="protein sequence ID" value="QJB03641.1"/>
    <property type="molecule type" value="Genomic_DNA"/>
</dbReference>
<dbReference type="InterPro" id="IPR036390">
    <property type="entry name" value="WH_DNA-bd_sf"/>
</dbReference>
<evidence type="ECO:0000313" key="3">
    <source>
        <dbReference type="EMBL" id="QJB03641.1"/>
    </source>
</evidence>
<evidence type="ECO:0000259" key="1">
    <source>
        <dbReference type="Pfam" id="PF01978"/>
    </source>
</evidence>
<dbReference type="InterPro" id="IPR036388">
    <property type="entry name" value="WH-like_DNA-bd_sf"/>
</dbReference>
<dbReference type="InterPro" id="IPR002831">
    <property type="entry name" value="Tscrpt_reg_TrmB_N"/>
</dbReference>
<feature type="domain" description="Transcription regulator TrmB N-terminal" evidence="1">
    <location>
        <begin position="53"/>
        <end position="111"/>
    </location>
</feature>
<protein>
    <submittedName>
        <fullName evidence="2">Putative transcriptional regulator</fullName>
    </submittedName>
</protein>
<proteinExistence type="predicted"/>
<dbReference type="EMBL" id="MT143674">
    <property type="protein sequence ID" value="QJA99924.1"/>
    <property type="molecule type" value="Genomic_DNA"/>
</dbReference>
<organism evidence="2">
    <name type="scientific">viral metagenome</name>
    <dbReference type="NCBI Taxonomy" id="1070528"/>
    <lineage>
        <taxon>unclassified sequences</taxon>
        <taxon>metagenomes</taxon>
        <taxon>organismal metagenomes</taxon>
    </lineage>
</organism>
<dbReference type="SUPFAM" id="SSF46785">
    <property type="entry name" value="Winged helix' DNA-binding domain"/>
    <property type="match status" value="1"/>
</dbReference>
<reference evidence="2" key="1">
    <citation type="submission" date="2020-03" db="EMBL/GenBank/DDBJ databases">
        <title>The deep terrestrial virosphere.</title>
        <authorList>
            <person name="Holmfeldt K."/>
            <person name="Nilsson E."/>
            <person name="Simone D."/>
            <person name="Lopez-Fernandez M."/>
            <person name="Wu X."/>
            <person name="de Brujin I."/>
            <person name="Lundin D."/>
            <person name="Andersson A."/>
            <person name="Bertilsson S."/>
            <person name="Dopson M."/>
        </authorList>
    </citation>
    <scope>NUCLEOTIDE SEQUENCE</scope>
    <source>
        <strain evidence="2">MM171A00774</strain>
        <strain evidence="3">MM171B00591</strain>
    </source>
</reference>